<organism evidence="1 2">
    <name type="scientific">Micromonospora tulbaghiae</name>
    <dbReference type="NCBI Taxonomy" id="479978"/>
    <lineage>
        <taxon>Bacteria</taxon>
        <taxon>Bacillati</taxon>
        <taxon>Actinomycetota</taxon>
        <taxon>Actinomycetes</taxon>
        <taxon>Micromonosporales</taxon>
        <taxon>Micromonosporaceae</taxon>
        <taxon>Micromonospora</taxon>
    </lineage>
</organism>
<dbReference type="EMBL" id="CP024087">
    <property type="protein sequence ID" value="AYF30846.1"/>
    <property type="molecule type" value="Genomic_DNA"/>
</dbReference>
<proteinExistence type="predicted"/>
<name>A0A386WQW2_9ACTN</name>
<gene>
    <name evidence="1" type="ORF">CSH63_26065</name>
</gene>
<protein>
    <recommendedName>
        <fullName evidence="3">Quercetin 2,3-dioxygenase C-terminal cupin domain-containing protein</fullName>
    </recommendedName>
</protein>
<evidence type="ECO:0008006" key="3">
    <source>
        <dbReference type="Google" id="ProtNLM"/>
    </source>
</evidence>
<sequence length="156" mass="17146">MGSYQREQLSTALDVSHRSLSASRGQSWLYGWLYQRGGPCILPIMVSIVTMTDRTRRWSSEHASGVTITRVTEVPAGVSVNMLKLDPDGYVRYVENTDHAALCVLSGSGWVEGQGLDRTPITEGTKVFVGLEDDITVRTRDGLVLLSVFGGWMLPV</sequence>
<reference evidence="1 2" key="1">
    <citation type="submission" date="2017-10" db="EMBL/GenBank/DDBJ databases">
        <title>Integration of genomic and chemical information greatly accelerates assignment of the full stereostructure of myelolactone, a potent inhibitor of myeloma from a marine-derived Micromonospora.</title>
        <authorList>
            <person name="Kim M.C."/>
            <person name="Machado H."/>
            <person name="Jensen P.R."/>
            <person name="Fenical W."/>
        </authorList>
    </citation>
    <scope>NUCLEOTIDE SEQUENCE [LARGE SCALE GENOMIC DNA]</scope>
    <source>
        <strain evidence="1 2">CNY-010</strain>
    </source>
</reference>
<dbReference type="AlphaFoldDB" id="A0A386WQW2"/>
<evidence type="ECO:0000313" key="1">
    <source>
        <dbReference type="EMBL" id="AYF30846.1"/>
    </source>
</evidence>
<accession>A0A386WQW2</accession>
<evidence type="ECO:0000313" key="2">
    <source>
        <dbReference type="Proteomes" id="UP000267804"/>
    </source>
</evidence>
<dbReference type="KEGG" id="mtua:CSH63_26065"/>
<dbReference type="Proteomes" id="UP000267804">
    <property type="component" value="Chromosome"/>
</dbReference>